<organism evidence="1 2">
    <name type="scientific">Aspergillus brunneoviolaceus CBS 621.78</name>
    <dbReference type="NCBI Taxonomy" id="1450534"/>
    <lineage>
        <taxon>Eukaryota</taxon>
        <taxon>Fungi</taxon>
        <taxon>Dikarya</taxon>
        <taxon>Ascomycota</taxon>
        <taxon>Pezizomycotina</taxon>
        <taxon>Eurotiomycetes</taxon>
        <taxon>Eurotiomycetidae</taxon>
        <taxon>Eurotiales</taxon>
        <taxon>Aspergillaceae</taxon>
        <taxon>Aspergillus</taxon>
        <taxon>Aspergillus subgen. Circumdati</taxon>
    </lineage>
</organism>
<keyword evidence="2" id="KW-1185">Reference proteome</keyword>
<name>A0ACD1GPW0_9EURO</name>
<proteinExistence type="predicted"/>
<reference evidence="1" key="1">
    <citation type="submission" date="2018-02" db="EMBL/GenBank/DDBJ databases">
        <title>The genomes of Aspergillus section Nigri reveals drivers in fungal speciation.</title>
        <authorList>
            <consortium name="DOE Joint Genome Institute"/>
            <person name="Vesth T.C."/>
            <person name="Nybo J."/>
            <person name="Theobald S."/>
            <person name="Brandl J."/>
            <person name="Frisvad J.C."/>
            <person name="Nielsen K.F."/>
            <person name="Lyhne E.K."/>
            <person name="Kogle M.E."/>
            <person name="Kuo A."/>
            <person name="Riley R."/>
            <person name="Clum A."/>
            <person name="Nolan M."/>
            <person name="Lipzen A."/>
            <person name="Salamov A."/>
            <person name="Henrissat B."/>
            <person name="Wiebenga A."/>
            <person name="De vries R.P."/>
            <person name="Grigoriev I.V."/>
            <person name="Mortensen U.H."/>
            <person name="Andersen M.R."/>
            <person name="Baker S.E."/>
        </authorList>
    </citation>
    <scope>NUCLEOTIDE SEQUENCE</scope>
    <source>
        <strain evidence="1">CBS 621.78</strain>
    </source>
</reference>
<protein>
    <submittedName>
        <fullName evidence="1">Uncharacterized protein</fullName>
    </submittedName>
</protein>
<accession>A0ACD1GPW0</accession>
<evidence type="ECO:0000313" key="1">
    <source>
        <dbReference type="EMBL" id="RAH51291.1"/>
    </source>
</evidence>
<dbReference type="Proteomes" id="UP000249057">
    <property type="component" value="Unassembled WGS sequence"/>
</dbReference>
<dbReference type="EMBL" id="KZ825311">
    <property type="protein sequence ID" value="RAH51291.1"/>
    <property type="molecule type" value="Genomic_DNA"/>
</dbReference>
<gene>
    <name evidence="1" type="ORF">BO95DRAFT_427102</name>
</gene>
<evidence type="ECO:0000313" key="2">
    <source>
        <dbReference type="Proteomes" id="UP000249057"/>
    </source>
</evidence>
<sequence length="147" mass="15958">MCNLITLTFFLLPQLWVSCGLVAGTPDRIATGQEQLLSVQGRVGLPESSCNPVGGSGSPTGIRPLYRRIVARTFYISNSREPVEDVEDITGHYAVLARELVNFAAARSQSGGLGRPTGECIPLHRSQISNPRYISFRSLVLACRKAL</sequence>